<feature type="signal peptide" evidence="1">
    <location>
        <begin position="1"/>
        <end position="24"/>
    </location>
</feature>
<sequence>MHCPLRCGVALRCVALHCLHPVLASLVLLVSRMRNENQKYMNMNMATFIGVGLEHAQAAYISCMQTKRSTLKVQRFFIQRVRVSLSKISSVPCPCGHEGGVHQSYRNHIVVMVNPNLT</sequence>
<reference evidence="2" key="1">
    <citation type="journal article" date="2022" name="New Phytol.">
        <title>Evolutionary transition to the ectomycorrhizal habit in the genomes of a hyperdiverse lineage of mushroom-forming fungi.</title>
        <authorList>
            <person name="Looney B."/>
            <person name="Miyauchi S."/>
            <person name="Morin E."/>
            <person name="Drula E."/>
            <person name="Courty P.E."/>
            <person name="Kohler A."/>
            <person name="Kuo A."/>
            <person name="LaButti K."/>
            <person name="Pangilinan J."/>
            <person name="Lipzen A."/>
            <person name="Riley R."/>
            <person name="Andreopoulos W."/>
            <person name="He G."/>
            <person name="Johnson J."/>
            <person name="Nolan M."/>
            <person name="Tritt A."/>
            <person name="Barry K.W."/>
            <person name="Grigoriev I.V."/>
            <person name="Nagy L.G."/>
            <person name="Hibbett D."/>
            <person name="Henrissat B."/>
            <person name="Matheny P.B."/>
            <person name="Labbe J."/>
            <person name="Martin F.M."/>
        </authorList>
    </citation>
    <scope>NUCLEOTIDE SEQUENCE</scope>
    <source>
        <strain evidence="2">BPL690</strain>
    </source>
</reference>
<evidence type="ECO:0000313" key="3">
    <source>
        <dbReference type="Proteomes" id="UP001203297"/>
    </source>
</evidence>
<keyword evidence="3" id="KW-1185">Reference proteome</keyword>
<gene>
    <name evidence="2" type="ORF">B0F90DRAFT_441064</name>
</gene>
<evidence type="ECO:0008006" key="4">
    <source>
        <dbReference type="Google" id="ProtNLM"/>
    </source>
</evidence>
<evidence type="ECO:0000313" key="2">
    <source>
        <dbReference type="EMBL" id="KAI0291055.1"/>
    </source>
</evidence>
<accession>A0AAD4QJ23</accession>
<evidence type="ECO:0000256" key="1">
    <source>
        <dbReference type="SAM" id="SignalP"/>
    </source>
</evidence>
<proteinExistence type="predicted"/>
<keyword evidence="1" id="KW-0732">Signal</keyword>
<dbReference type="EMBL" id="WTXG01000184">
    <property type="protein sequence ID" value="KAI0291055.1"/>
    <property type="molecule type" value="Genomic_DNA"/>
</dbReference>
<dbReference type="AlphaFoldDB" id="A0AAD4QJ23"/>
<comment type="caution">
    <text evidence="2">The sequence shown here is derived from an EMBL/GenBank/DDBJ whole genome shotgun (WGS) entry which is preliminary data.</text>
</comment>
<name>A0AAD4QJ23_9AGAM</name>
<dbReference type="Proteomes" id="UP001203297">
    <property type="component" value="Unassembled WGS sequence"/>
</dbReference>
<protein>
    <recommendedName>
        <fullName evidence="4">Secreted protein</fullName>
    </recommendedName>
</protein>
<organism evidence="2 3">
    <name type="scientific">Multifurca ochricompacta</name>
    <dbReference type="NCBI Taxonomy" id="376703"/>
    <lineage>
        <taxon>Eukaryota</taxon>
        <taxon>Fungi</taxon>
        <taxon>Dikarya</taxon>
        <taxon>Basidiomycota</taxon>
        <taxon>Agaricomycotina</taxon>
        <taxon>Agaricomycetes</taxon>
        <taxon>Russulales</taxon>
        <taxon>Russulaceae</taxon>
        <taxon>Multifurca</taxon>
    </lineage>
</organism>
<feature type="chain" id="PRO_5042218377" description="Secreted protein" evidence="1">
    <location>
        <begin position="25"/>
        <end position="118"/>
    </location>
</feature>